<name>A0A5S9XI63_ARATH</name>
<reference evidence="2 3" key="1">
    <citation type="submission" date="2019-12" db="EMBL/GenBank/DDBJ databases">
        <authorList>
            <person name="Jiao W.-B."/>
            <person name="Schneeberger K."/>
        </authorList>
    </citation>
    <scope>NUCLEOTIDE SEQUENCE [LARGE SCALE GENOMIC DNA]</scope>
    <source>
        <strain evidence="3">cv. C24</strain>
    </source>
</reference>
<proteinExistence type="predicted"/>
<organism evidence="2 3">
    <name type="scientific">Arabidopsis thaliana</name>
    <name type="common">Mouse-ear cress</name>
    <dbReference type="NCBI Taxonomy" id="3702"/>
    <lineage>
        <taxon>Eukaryota</taxon>
        <taxon>Viridiplantae</taxon>
        <taxon>Streptophyta</taxon>
        <taxon>Embryophyta</taxon>
        <taxon>Tracheophyta</taxon>
        <taxon>Spermatophyta</taxon>
        <taxon>Magnoliopsida</taxon>
        <taxon>eudicotyledons</taxon>
        <taxon>Gunneridae</taxon>
        <taxon>Pentapetalae</taxon>
        <taxon>rosids</taxon>
        <taxon>malvids</taxon>
        <taxon>Brassicales</taxon>
        <taxon>Brassicaceae</taxon>
        <taxon>Camelineae</taxon>
        <taxon>Arabidopsis</taxon>
    </lineage>
</organism>
<protein>
    <recommendedName>
        <fullName evidence="1">RNase H type-1 domain-containing protein</fullName>
    </recommendedName>
</protein>
<accession>A0A5S9XI63</accession>
<dbReference type="EMBL" id="CACSHJ010000089">
    <property type="protein sequence ID" value="CAA0384570.1"/>
    <property type="molecule type" value="Genomic_DNA"/>
</dbReference>
<dbReference type="Pfam" id="PF13456">
    <property type="entry name" value="RVT_3"/>
    <property type="match status" value="1"/>
</dbReference>
<dbReference type="AlphaFoldDB" id="A0A5S9XI63"/>
<feature type="domain" description="RNase H type-1" evidence="1">
    <location>
        <begin position="48"/>
        <end position="129"/>
    </location>
</feature>
<dbReference type="FunFam" id="3.30.420.10:FF:000076">
    <property type="entry name" value="RBR-type E3 ubiquitin transferase"/>
    <property type="match status" value="1"/>
</dbReference>
<evidence type="ECO:0000259" key="1">
    <source>
        <dbReference type="Pfam" id="PF13456"/>
    </source>
</evidence>
<dbReference type="OrthoDB" id="1109357at2759"/>
<dbReference type="GO" id="GO:0004523">
    <property type="term" value="F:RNA-DNA hybrid ribonuclease activity"/>
    <property type="evidence" value="ECO:0007669"/>
    <property type="project" value="InterPro"/>
</dbReference>
<gene>
    <name evidence="2" type="ORF">C24_LOCUS14754</name>
</gene>
<evidence type="ECO:0000313" key="3">
    <source>
        <dbReference type="Proteomes" id="UP000434276"/>
    </source>
</evidence>
<dbReference type="Proteomes" id="UP000434276">
    <property type="component" value="Unassembled WGS sequence"/>
</dbReference>
<evidence type="ECO:0000313" key="2">
    <source>
        <dbReference type="EMBL" id="CAA0384570.1"/>
    </source>
</evidence>
<dbReference type="GO" id="GO:0003676">
    <property type="term" value="F:nucleic acid binding"/>
    <property type="evidence" value="ECO:0007669"/>
    <property type="project" value="InterPro"/>
</dbReference>
<sequence>MDKRYMKKEGEDDPKPSRGDVNSEYSCNLYFKGFLRVETTGLLAGFEVAICREKDDSFLFQMRRSLHYSVNTVLEAELIALKRGLTEAVSLGINHIWIYCENYQVLELVMERSAPEKENIALIMNDVQRI</sequence>
<dbReference type="InterPro" id="IPR002156">
    <property type="entry name" value="RNaseH_domain"/>
</dbReference>